<dbReference type="Proteomes" id="UP000661025">
    <property type="component" value="Unassembled WGS sequence"/>
</dbReference>
<accession>A0A927LCP2</accession>
<feature type="DNA-binding region" description="H-T-H motif" evidence="4">
    <location>
        <begin position="38"/>
        <end position="57"/>
    </location>
</feature>
<protein>
    <submittedName>
        <fullName evidence="6">TetR/AcrR family transcriptional regulator</fullName>
    </submittedName>
</protein>
<dbReference type="Gene3D" id="1.10.357.10">
    <property type="entry name" value="Tetracycline Repressor, domain 2"/>
    <property type="match status" value="1"/>
</dbReference>
<dbReference type="AlphaFoldDB" id="A0A927LCP2"/>
<evidence type="ECO:0000313" key="6">
    <source>
        <dbReference type="EMBL" id="MBD9729490.1"/>
    </source>
</evidence>
<dbReference type="GO" id="GO:0000976">
    <property type="term" value="F:transcription cis-regulatory region binding"/>
    <property type="evidence" value="ECO:0007669"/>
    <property type="project" value="TreeGrafter"/>
</dbReference>
<evidence type="ECO:0000256" key="1">
    <source>
        <dbReference type="ARBA" id="ARBA00023015"/>
    </source>
</evidence>
<proteinExistence type="predicted"/>
<feature type="domain" description="HTH tetR-type" evidence="5">
    <location>
        <begin position="15"/>
        <end position="75"/>
    </location>
</feature>
<dbReference type="Pfam" id="PF00440">
    <property type="entry name" value="TetR_N"/>
    <property type="match status" value="1"/>
</dbReference>
<dbReference type="GeneID" id="79935854"/>
<evidence type="ECO:0000256" key="3">
    <source>
        <dbReference type="ARBA" id="ARBA00023163"/>
    </source>
</evidence>
<gene>
    <name evidence="6" type="ORF">IHE70_41190</name>
</gene>
<dbReference type="SUPFAM" id="SSF46689">
    <property type="entry name" value="Homeodomain-like"/>
    <property type="match status" value="1"/>
</dbReference>
<dbReference type="SUPFAM" id="SSF48498">
    <property type="entry name" value="Tetracyclin repressor-like, C-terminal domain"/>
    <property type="match status" value="1"/>
</dbReference>
<dbReference type="InterPro" id="IPR001647">
    <property type="entry name" value="HTH_TetR"/>
</dbReference>
<keyword evidence="2 4" id="KW-0238">DNA-binding</keyword>
<dbReference type="EMBL" id="JACYXT010000027">
    <property type="protein sequence ID" value="MBD9729490.1"/>
    <property type="molecule type" value="Genomic_DNA"/>
</dbReference>
<reference evidence="6" key="1">
    <citation type="submission" date="2020-09" db="EMBL/GenBank/DDBJ databases">
        <title>Streptomyces canutascabiei sp. nov., which causes potato common scab and is distributed across the world.</title>
        <authorList>
            <person name="Nguyen H.P."/>
            <person name="Weisberg A.J."/>
            <person name="Chang J.H."/>
            <person name="Clarke C.R."/>
        </authorList>
    </citation>
    <scope>NUCLEOTIDE SEQUENCE</scope>
    <source>
        <strain evidence="6">ID-01-6.2a</strain>
    </source>
</reference>
<dbReference type="PROSITE" id="PS50977">
    <property type="entry name" value="HTH_TETR_2"/>
    <property type="match status" value="1"/>
</dbReference>
<sequence length="216" mass="24037">MAERTGPRGPYRKGLQRRREIIAAAAELFAESGYAHSSMRELARRMRLTQTGVLHHFADKEELLVEVLGLRDASVADYLSEVHATDVATQSREVARHSAEHEGLTSLFIILSAEAIDRDHPAHSYFVEHYRAAQTQTLDPGPEAAERAPMGVSAEVIATLGIAVQDGLQLQRRYRDDLDVVEAVDAFWRLVAAARAHWSQHPTPQNSDHRQGDDAD</sequence>
<evidence type="ECO:0000256" key="4">
    <source>
        <dbReference type="PROSITE-ProRule" id="PRU00335"/>
    </source>
</evidence>
<keyword evidence="1" id="KW-0805">Transcription regulation</keyword>
<dbReference type="InterPro" id="IPR036271">
    <property type="entry name" value="Tet_transcr_reg_TetR-rel_C_sf"/>
</dbReference>
<evidence type="ECO:0000313" key="7">
    <source>
        <dbReference type="Proteomes" id="UP000661025"/>
    </source>
</evidence>
<evidence type="ECO:0000256" key="2">
    <source>
        <dbReference type="ARBA" id="ARBA00023125"/>
    </source>
</evidence>
<dbReference type="InterPro" id="IPR009057">
    <property type="entry name" value="Homeodomain-like_sf"/>
</dbReference>
<dbReference type="GO" id="GO:0003700">
    <property type="term" value="F:DNA-binding transcription factor activity"/>
    <property type="evidence" value="ECO:0007669"/>
    <property type="project" value="TreeGrafter"/>
</dbReference>
<dbReference type="InterPro" id="IPR050109">
    <property type="entry name" value="HTH-type_TetR-like_transc_reg"/>
</dbReference>
<dbReference type="PANTHER" id="PTHR30055:SF234">
    <property type="entry name" value="HTH-TYPE TRANSCRIPTIONAL REGULATOR BETI"/>
    <property type="match status" value="1"/>
</dbReference>
<dbReference type="PRINTS" id="PR00455">
    <property type="entry name" value="HTHTETR"/>
</dbReference>
<dbReference type="RefSeq" id="WP_192365630.1">
    <property type="nucleotide sequence ID" value="NZ_CP119182.1"/>
</dbReference>
<dbReference type="PANTHER" id="PTHR30055">
    <property type="entry name" value="HTH-TYPE TRANSCRIPTIONAL REGULATOR RUTR"/>
    <property type="match status" value="1"/>
</dbReference>
<organism evidence="6 7">
    <name type="scientific">Streptomyces caniscabiei</name>
    <dbReference type="NCBI Taxonomy" id="2746961"/>
    <lineage>
        <taxon>Bacteria</taxon>
        <taxon>Bacillati</taxon>
        <taxon>Actinomycetota</taxon>
        <taxon>Actinomycetes</taxon>
        <taxon>Kitasatosporales</taxon>
        <taxon>Streptomycetaceae</taxon>
        <taxon>Streptomyces</taxon>
    </lineage>
</organism>
<comment type="caution">
    <text evidence="6">The sequence shown here is derived from an EMBL/GenBank/DDBJ whole genome shotgun (WGS) entry which is preliminary data.</text>
</comment>
<evidence type="ECO:0000259" key="5">
    <source>
        <dbReference type="PROSITE" id="PS50977"/>
    </source>
</evidence>
<keyword evidence="3" id="KW-0804">Transcription</keyword>
<name>A0A927LCP2_9ACTN</name>